<dbReference type="PANTHER" id="PTHR12396">
    <property type="entry name" value="METHYL-CPG BINDING PROTEIN, MBD"/>
    <property type="match status" value="1"/>
</dbReference>
<dbReference type="Proteomes" id="UP000593564">
    <property type="component" value="Unassembled WGS sequence"/>
</dbReference>
<evidence type="ECO:0000259" key="6">
    <source>
        <dbReference type="PROSITE" id="PS50982"/>
    </source>
</evidence>
<proteinExistence type="predicted"/>
<keyword evidence="8" id="KW-1185">Reference proteome</keyword>
<evidence type="ECO:0000256" key="1">
    <source>
        <dbReference type="ARBA" id="ARBA00004123"/>
    </source>
</evidence>
<keyword evidence="4" id="KW-0804">Transcription</keyword>
<organism evidence="7 8">
    <name type="scientific">Camellia sinensis</name>
    <name type="common">Tea plant</name>
    <name type="synonym">Thea sinensis</name>
    <dbReference type="NCBI Taxonomy" id="4442"/>
    <lineage>
        <taxon>Eukaryota</taxon>
        <taxon>Viridiplantae</taxon>
        <taxon>Streptophyta</taxon>
        <taxon>Embryophyta</taxon>
        <taxon>Tracheophyta</taxon>
        <taxon>Spermatophyta</taxon>
        <taxon>Magnoliopsida</taxon>
        <taxon>eudicotyledons</taxon>
        <taxon>Gunneridae</taxon>
        <taxon>Pentapetalae</taxon>
        <taxon>asterids</taxon>
        <taxon>Ericales</taxon>
        <taxon>Theaceae</taxon>
        <taxon>Camellia</taxon>
    </lineage>
</organism>
<dbReference type="InterPro" id="IPR016177">
    <property type="entry name" value="DNA-bd_dom_sf"/>
</dbReference>
<evidence type="ECO:0000256" key="3">
    <source>
        <dbReference type="ARBA" id="ARBA00023125"/>
    </source>
</evidence>
<accession>A0A7J7HVH3</accession>
<keyword evidence="3" id="KW-0238">DNA-binding</keyword>
<dbReference type="Gene3D" id="3.30.890.10">
    <property type="entry name" value="Methyl-cpg-binding Protein 2, Chain A"/>
    <property type="match status" value="1"/>
</dbReference>
<evidence type="ECO:0000313" key="8">
    <source>
        <dbReference type="Proteomes" id="UP000593564"/>
    </source>
</evidence>
<sequence length="389" mass="42770">MCVCGGAGIGDGAGPGPGLKHVSPSPARITSGIQFLIPSPARRGYFSGNNHSIRGRGIGSPSGRVPIAIARHVKDAVLKSLCAPSVQVFHFRLTKRSSTMEDNGALSPSMLVPLRMLSSAHHGCDSSLHRQLAIVPPFTTTTTAITTSQFHLPEGWEVEKVRRPNGGQIDKYYYEPETGQKFRSLKAVERYLTGEEYTQPRKRLKLRNHVRRSGSRKMIVSGGMLLRLEEDESNQRQLAVVAPTIAAATSPFVLPDGWIVEEVPRTGRQFRSLISVERYLAEVEDNAPLSQVFELCQDNAPLSQVLKLCSRVKNFGSGKKISRDKVKISTSDSDKPPAKINWVLADHGGCTWNPFTGESMVPEPVKQQWANRFTLSINDGNCAAPDFKW</sequence>
<dbReference type="GO" id="GO:0003677">
    <property type="term" value="F:DNA binding"/>
    <property type="evidence" value="ECO:0007669"/>
    <property type="project" value="UniProtKB-KW"/>
</dbReference>
<keyword evidence="5" id="KW-0539">Nucleus</keyword>
<gene>
    <name evidence="7" type="ORF">HYC85_008814</name>
</gene>
<dbReference type="GO" id="GO:0005634">
    <property type="term" value="C:nucleus"/>
    <property type="evidence" value="ECO:0007669"/>
    <property type="project" value="UniProtKB-SubCell"/>
</dbReference>
<evidence type="ECO:0000313" key="7">
    <source>
        <dbReference type="EMBL" id="KAF5955958.1"/>
    </source>
</evidence>
<name>A0A7J7HVH3_CAMSI</name>
<dbReference type="PANTHER" id="PTHR12396:SF38">
    <property type="entry name" value="METHYL-CPG-BINDING DOMAIN-CONTAINING PROTEIN 7"/>
    <property type="match status" value="1"/>
</dbReference>
<evidence type="ECO:0000256" key="2">
    <source>
        <dbReference type="ARBA" id="ARBA00023015"/>
    </source>
</evidence>
<reference evidence="7 8" key="2">
    <citation type="submission" date="2020-07" db="EMBL/GenBank/DDBJ databases">
        <title>Genome assembly of wild tea tree DASZ reveals pedigree and selection history of tea varieties.</title>
        <authorList>
            <person name="Zhang W."/>
        </authorList>
    </citation>
    <scope>NUCLEOTIDE SEQUENCE [LARGE SCALE GENOMIC DNA]</scope>
    <source>
        <strain evidence="8">cv. G240</strain>
        <tissue evidence="7">Leaf</tissue>
    </source>
</reference>
<protein>
    <recommendedName>
        <fullName evidence="6">MBD domain-containing protein</fullName>
    </recommendedName>
</protein>
<comment type="subcellular location">
    <subcellularLocation>
        <location evidence="1">Nucleus</location>
    </subcellularLocation>
</comment>
<dbReference type="Pfam" id="PF01429">
    <property type="entry name" value="MBD"/>
    <property type="match status" value="1"/>
</dbReference>
<keyword evidence="2" id="KW-0805">Transcription regulation</keyword>
<evidence type="ECO:0000256" key="5">
    <source>
        <dbReference type="ARBA" id="ARBA00023242"/>
    </source>
</evidence>
<evidence type="ECO:0000256" key="4">
    <source>
        <dbReference type="ARBA" id="ARBA00023163"/>
    </source>
</evidence>
<dbReference type="SUPFAM" id="SSF54171">
    <property type="entry name" value="DNA-binding domain"/>
    <property type="match status" value="2"/>
</dbReference>
<dbReference type="InterPro" id="IPR001739">
    <property type="entry name" value="Methyl_CpG_DNA-bd"/>
</dbReference>
<dbReference type="AlphaFoldDB" id="A0A7J7HVH3"/>
<dbReference type="PROSITE" id="PS50982">
    <property type="entry name" value="MBD"/>
    <property type="match status" value="1"/>
</dbReference>
<comment type="caution">
    <text evidence="7">The sequence shown here is derived from an EMBL/GenBank/DDBJ whole genome shotgun (WGS) entry which is preliminary data.</text>
</comment>
<reference evidence="8" key="1">
    <citation type="journal article" date="2020" name="Nat. Commun.">
        <title>Genome assembly of wild tea tree DASZ reveals pedigree and selection history of tea varieties.</title>
        <authorList>
            <person name="Zhang W."/>
            <person name="Zhang Y."/>
            <person name="Qiu H."/>
            <person name="Guo Y."/>
            <person name="Wan H."/>
            <person name="Zhang X."/>
            <person name="Scossa F."/>
            <person name="Alseekh S."/>
            <person name="Zhang Q."/>
            <person name="Wang P."/>
            <person name="Xu L."/>
            <person name="Schmidt M.H."/>
            <person name="Jia X."/>
            <person name="Li D."/>
            <person name="Zhu A."/>
            <person name="Guo F."/>
            <person name="Chen W."/>
            <person name="Ni D."/>
            <person name="Usadel B."/>
            <person name="Fernie A.R."/>
            <person name="Wen W."/>
        </authorList>
    </citation>
    <scope>NUCLEOTIDE SEQUENCE [LARGE SCALE GENOMIC DNA]</scope>
    <source>
        <strain evidence="8">cv. G240</strain>
    </source>
</reference>
<feature type="domain" description="MBD" evidence="6">
    <location>
        <begin position="142"/>
        <end position="211"/>
    </location>
</feature>
<dbReference type="EMBL" id="JACBKZ010000003">
    <property type="protein sequence ID" value="KAF5955958.1"/>
    <property type="molecule type" value="Genomic_DNA"/>
</dbReference>